<dbReference type="PROSITE" id="PS51462">
    <property type="entry name" value="NUDIX"/>
    <property type="match status" value="1"/>
</dbReference>
<reference evidence="4 5" key="1">
    <citation type="submission" date="2019-10" db="EMBL/GenBank/DDBJ databases">
        <title>Streptomyces smaragdinus sp. nov. and Streptomyces fabii sp. nov., isolated from the gut of fungus growing-termite Macrotermes natalensis.</title>
        <authorList>
            <person name="Schwitalla J."/>
            <person name="Benndorf R."/>
            <person name="Martin K."/>
            <person name="De Beer W."/>
            <person name="Kaster A.-K."/>
            <person name="Vollmers J."/>
            <person name="Poulsen M."/>
            <person name="Beemelmanns C."/>
        </authorList>
    </citation>
    <scope>NUCLEOTIDE SEQUENCE [LARGE SCALE GENOMIC DNA]</scope>
    <source>
        <strain evidence="4 5">RB5</strain>
    </source>
</reference>
<dbReference type="RefSeq" id="WP_323376868.1">
    <property type="nucleotide sequence ID" value="NZ_WEGJ01000001.1"/>
</dbReference>
<comment type="caution">
    <text evidence="4">The sequence shown here is derived from an EMBL/GenBank/DDBJ whole genome shotgun (WGS) entry which is preliminary data.</text>
</comment>
<gene>
    <name evidence="4" type="primary">nudC_1</name>
    <name evidence="4" type="ORF">SRB5_05090</name>
</gene>
<dbReference type="EC" id="3.6.1.22" evidence="4"/>
<evidence type="ECO:0000256" key="1">
    <source>
        <dbReference type="ARBA" id="ARBA00001946"/>
    </source>
</evidence>
<feature type="domain" description="Nudix hydrolase" evidence="3">
    <location>
        <begin position="27"/>
        <end position="149"/>
    </location>
</feature>
<accession>A0A7K0CAB1</accession>
<dbReference type="PANTHER" id="PTHR43046:SF16">
    <property type="entry name" value="ADP-RIBOSE PYROPHOSPHATASE YJHB-RELATED"/>
    <property type="match status" value="1"/>
</dbReference>
<sequence>MKKIVAAVWHRLRGRFQWRILWLAHAKFMIGVTGVVRDDQGRVLVLHHRLWRRDTPWGLPTGCANKGESFPETVIREVKEETGLDVTVGRLVRLNSGYRLRAEVAYEARLVGGDLRIDPFEILEARWCAPDELPDGLLASHRELIHAEP</sequence>
<dbReference type="Pfam" id="PF00293">
    <property type="entry name" value="NUDIX"/>
    <property type="match status" value="1"/>
</dbReference>
<dbReference type="SUPFAM" id="SSF55811">
    <property type="entry name" value="Nudix"/>
    <property type="match status" value="1"/>
</dbReference>
<dbReference type="InterPro" id="IPR015797">
    <property type="entry name" value="NUDIX_hydrolase-like_dom_sf"/>
</dbReference>
<dbReference type="GO" id="GO:0016787">
    <property type="term" value="F:hydrolase activity"/>
    <property type="evidence" value="ECO:0007669"/>
    <property type="project" value="UniProtKB-KW"/>
</dbReference>
<evidence type="ECO:0000256" key="2">
    <source>
        <dbReference type="ARBA" id="ARBA00022801"/>
    </source>
</evidence>
<proteinExistence type="predicted"/>
<name>A0A7K0CAB1_9ACTN</name>
<dbReference type="Proteomes" id="UP000466345">
    <property type="component" value="Unassembled WGS sequence"/>
</dbReference>
<evidence type="ECO:0000259" key="3">
    <source>
        <dbReference type="PROSITE" id="PS51462"/>
    </source>
</evidence>
<dbReference type="PROSITE" id="PS00893">
    <property type="entry name" value="NUDIX_BOX"/>
    <property type="match status" value="1"/>
</dbReference>
<dbReference type="InterPro" id="IPR020084">
    <property type="entry name" value="NUDIX_hydrolase_CS"/>
</dbReference>
<protein>
    <submittedName>
        <fullName evidence="4">NADH pyrophosphatase</fullName>
        <ecNumber evidence="4">3.6.1.22</ecNumber>
    </submittedName>
</protein>
<dbReference type="InterPro" id="IPR000086">
    <property type="entry name" value="NUDIX_hydrolase_dom"/>
</dbReference>
<organism evidence="4 5">
    <name type="scientific">Streptomyces smaragdinus</name>
    <dbReference type="NCBI Taxonomy" id="2585196"/>
    <lineage>
        <taxon>Bacteria</taxon>
        <taxon>Bacillati</taxon>
        <taxon>Actinomycetota</taxon>
        <taxon>Actinomycetes</taxon>
        <taxon>Kitasatosporales</taxon>
        <taxon>Streptomycetaceae</taxon>
        <taxon>Streptomyces</taxon>
    </lineage>
</organism>
<keyword evidence="5" id="KW-1185">Reference proteome</keyword>
<dbReference type="PANTHER" id="PTHR43046">
    <property type="entry name" value="GDP-MANNOSE MANNOSYL HYDROLASE"/>
    <property type="match status" value="1"/>
</dbReference>
<keyword evidence="2 4" id="KW-0378">Hydrolase</keyword>
<evidence type="ECO:0000313" key="5">
    <source>
        <dbReference type="Proteomes" id="UP000466345"/>
    </source>
</evidence>
<dbReference type="Gene3D" id="3.90.79.10">
    <property type="entry name" value="Nucleoside Triphosphate Pyrophosphohydrolase"/>
    <property type="match status" value="1"/>
</dbReference>
<evidence type="ECO:0000313" key="4">
    <source>
        <dbReference type="EMBL" id="MQY10401.1"/>
    </source>
</evidence>
<dbReference type="AlphaFoldDB" id="A0A7K0CAB1"/>
<comment type="cofactor">
    <cofactor evidence="1">
        <name>Mg(2+)</name>
        <dbReference type="ChEBI" id="CHEBI:18420"/>
    </cofactor>
</comment>
<dbReference type="EMBL" id="WEGJ01000001">
    <property type="protein sequence ID" value="MQY10401.1"/>
    <property type="molecule type" value="Genomic_DNA"/>
</dbReference>